<keyword evidence="2" id="KW-1185">Reference proteome</keyword>
<proteinExistence type="predicted"/>
<dbReference type="InterPro" id="IPR036789">
    <property type="entry name" value="Ribosomal_uL6-like_a/b-dom_sf"/>
</dbReference>
<accession>A0A8J6AC51</accession>
<dbReference type="AlphaFoldDB" id="A0A8J6AC51"/>
<evidence type="ECO:0000313" key="1">
    <source>
        <dbReference type="EMBL" id="KAG8515685.1"/>
    </source>
</evidence>
<dbReference type="GO" id="GO:0003735">
    <property type="term" value="F:structural constituent of ribosome"/>
    <property type="evidence" value="ECO:0007669"/>
    <property type="project" value="InterPro"/>
</dbReference>
<dbReference type="GO" id="GO:0019843">
    <property type="term" value="F:rRNA binding"/>
    <property type="evidence" value="ECO:0007669"/>
    <property type="project" value="InterPro"/>
</dbReference>
<name>A0A8J6AC51_GALPY</name>
<dbReference type="Gene3D" id="3.90.930.12">
    <property type="entry name" value="Ribosomal protein L6, alpha-beta domain"/>
    <property type="match status" value="1"/>
</dbReference>
<dbReference type="OrthoDB" id="10548525at2759"/>
<gene>
    <name evidence="1" type="ORF">J0S82_018053</name>
</gene>
<dbReference type="GO" id="GO:0006412">
    <property type="term" value="P:translation"/>
    <property type="evidence" value="ECO:0007669"/>
    <property type="project" value="InterPro"/>
</dbReference>
<dbReference type="Proteomes" id="UP000700334">
    <property type="component" value="Unassembled WGS sequence"/>
</dbReference>
<keyword evidence="1" id="KW-0689">Ribosomal protein</keyword>
<comment type="caution">
    <text evidence="1">The sequence shown here is derived from an EMBL/GenBank/DDBJ whole genome shotgun (WGS) entry which is preliminary data.</text>
</comment>
<dbReference type="EMBL" id="JAGFMF010011700">
    <property type="protein sequence ID" value="KAG8515685.1"/>
    <property type="molecule type" value="Genomic_DNA"/>
</dbReference>
<dbReference type="SUPFAM" id="SSF56053">
    <property type="entry name" value="Ribosomal protein L6"/>
    <property type="match status" value="1"/>
</dbReference>
<sequence length="119" mass="13679">MMGVQGNCGENGDVVGEQSSGICLQDFMFKVRIKLFAISTARRTSIFTNLTVGIPENINISLKGFIVKDPTDTLQRDFHHIEVELRFLGKKKKRFWIDKEWKVERKWLLFALFVVPCGT</sequence>
<keyword evidence="1" id="KW-0687">Ribonucleoprotein</keyword>
<reference evidence="1" key="1">
    <citation type="journal article" date="2021" name="Evol. Appl.">
        <title>The genome of the Pyrenean desman and the effects of bottlenecks and inbreeding on the genomic landscape of an endangered species.</title>
        <authorList>
            <person name="Escoda L."/>
            <person name="Castresana J."/>
        </authorList>
    </citation>
    <scope>NUCLEOTIDE SEQUENCE</scope>
    <source>
        <strain evidence="1">IBE-C5619</strain>
    </source>
</reference>
<dbReference type="GO" id="GO:0005840">
    <property type="term" value="C:ribosome"/>
    <property type="evidence" value="ECO:0007669"/>
    <property type="project" value="UniProtKB-KW"/>
</dbReference>
<evidence type="ECO:0000313" key="2">
    <source>
        <dbReference type="Proteomes" id="UP000700334"/>
    </source>
</evidence>
<protein>
    <submittedName>
        <fullName evidence="1">60S ribosomal protein L9</fullName>
    </submittedName>
</protein>
<organism evidence="1 2">
    <name type="scientific">Galemys pyrenaicus</name>
    <name type="common">Iberian desman</name>
    <name type="synonym">Pyrenean desman</name>
    <dbReference type="NCBI Taxonomy" id="202257"/>
    <lineage>
        <taxon>Eukaryota</taxon>
        <taxon>Metazoa</taxon>
        <taxon>Chordata</taxon>
        <taxon>Craniata</taxon>
        <taxon>Vertebrata</taxon>
        <taxon>Euteleostomi</taxon>
        <taxon>Mammalia</taxon>
        <taxon>Eutheria</taxon>
        <taxon>Laurasiatheria</taxon>
        <taxon>Eulipotyphla</taxon>
        <taxon>Talpidae</taxon>
        <taxon>Galemys</taxon>
    </lineage>
</organism>